<comment type="pathway">
    <text evidence="1 7">Cell wall biogenesis; peptidoglycan biosynthesis.</text>
</comment>
<dbReference type="Proteomes" id="UP000480684">
    <property type="component" value="Unassembled WGS sequence"/>
</dbReference>
<dbReference type="AlphaFoldDB" id="A0A7C9UYX1"/>
<feature type="region of interest" description="Disordered" evidence="8">
    <location>
        <begin position="674"/>
        <end position="698"/>
    </location>
</feature>
<feature type="domain" description="L,D-TPase catalytic" evidence="9">
    <location>
        <begin position="580"/>
        <end position="724"/>
    </location>
</feature>
<feature type="active site" description="Proton donor/acceptor" evidence="7">
    <location>
        <position position="690"/>
    </location>
</feature>
<evidence type="ECO:0000313" key="10">
    <source>
        <dbReference type="EMBL" id="NFV81950.1"/>
    </source>
</evidence>
<feature type="region of interest" description="Disordered" evidence="8">
    <location>
        <begin position="471"/>
        <end position="584"/>
    </location>
</feature>
<dbReference type="SUPFAM" id="SSF47090">
    <property type="entry name" value="PGBD-like"/>
    <property type="match status" value="1"/>
</dbReference>
<evidence type="ECO:0000256" key="7">
    <source>
        <dbReference type="PROSITE-ProRule" id="PRU01373"/>
    </source>
</evidence>
<organism evidence="10 11">
    <name type="scientific">Magnetospirillum aberrantis SpK</name>
    <dbReference type="NCBI Taxonomy" id="908842"/>
    <lineage>
        <taxon>Bacteria</taxon>
        <taxon>Pseudomonadati</taxon>
        <taxon>Pseudomonadota</taxon>
        <taxon>Alphaproteobacteria</taxon>
        <taxon>Rhodospirillales</taxon>
        <taxon>Rhodospirillaceae</taxon>
        <taxon>Magnetospirillum</taxon>
    </lineage>
</organism>
<reference evidence="10 11" key="1">
    <citation type="submission" date="2020-02" db="EMBL/GenBank/DDBJ databases">
        <authorList>
            <person name="Dziuba M."/>
            <person name="Kuznetsov B."/>
            <person name="Mardanov A."/>
            <person name="Ravin N."/>
            <person name="Grouzdev D."/>
        </authorList>
    </citation>
    <scope>NUCLEOTIDE SEQUENCE [LARGE SCALE GENOMIC DNA]</scope>
    <source>
        <strain evidence="10 11">SpK</strain>
    </source>
</reference>
<feature type="region of interest" description="Disordered" evidence="8">
    <location>
        <begin position="1"/>
        <end position="32"/>
    </location>
</feature>
<gene>
    <name evidence="10" type="ORF">G4223_17715</name>
</gene>
<feature type="compositionally biased region" description="Acidic residues" evidence="8">
    <location>
        <begin position="176"/>
        <end position="186"/>
    </location>
</feature>
<dbReference type="PROSITE" id="PS52029">
    <property type="entry name" value="LD_TPASE"/>
    <property type="match status" value="1"/>
</dbReference>
<dbReference type="InterPro" id="IPR036365">
    <property type="entry name" value="PGBD-like_sf"/>
</dbReference>
<evidence type="ECO:0000256" key="2">
    <source>
        <dbReference type="ARBA" id="ARBA00005992"/>
    </source>
</evidence>
<keyword evidence="5 7" id="KW-0573">Peptidoglycan synthesis</keyword>
<evidence type="ECO:0000256" key="6">
    <source>
        <dbReference type="ARBA" id="ARBA00023316"/>
    </source>
</evidence>
<comment type="similarity">
    <text evidence="2">Belongs to the YkuD family.</text>
</comment>
<dbReference type="Pfam" id="PF03734">
    <property type="entry name" value="YkuD"/>
    <property type="match status" value="1"/>
</dbReference>
<dbReference type="UniPathway" id="UPA00219"/>
<evidence type="ECO:0000256" key="4">
    <source>
        <dbReference type="ARBA" id="ARBA00022960"/>
    </source>
</evidence>
<dbReference type="GO" id="GO:0008360">
    <property type="term" value="P:regulation of cell shape"/>
    <property type="evidence" value="ECO:0007669"/>
    <property type="project" value="UniProtKB-UniRule"/>
</dbReference>
<feature type="compositionally biased region" description="Pro residues" evidence="8">
    <location>
        <begin position="483"/>
        <end position="515"/>
    </location>
</feature>
<dbReference type="EMBL" id="JAAIYP010000044">
    <property type="protein sequence ID" value="NFV81950.1"/>
    <property type="molecule type" value="Genomic_DNA"/>
</dbReference>
<keyword evidence="4 7" id="KW-0133">Cell shape</keyword>
<dbReference type="Gene3D" id="1.10.101.10">
    <property type="entry name" value="PGBD-like superfamily/PGBD"/>
    <property type="match status" value="1"/>
</dbReference>
<feature type="region of interest" description="Disordered" evidence="8">
    <location>
        <begin position="130"/>
        <end position="213"/>
    </location>
</feature>
<dbReference type="InterPro" id="IPR036366">
    <property type="entry name" value="PGBDSf"/>
</dbReference>
<dbReference type="InterPro" id="IPR038063">
    <property type="entry name" value="Transpep_catalytic_dom"/>
</dbReference>
<dbReference type="InterPro" id="IPR005490">
    <property type="entry name" value="LD_TPept_cat_dom"/>
</dbReference>
<sequence length="730" mass="78210">MFEDIQSFFTTRPKRPTASLGAGASAEDDPAMPTFQKAWKDGALIEDLFGPSPFTLHGSVGRSGADNFRPDVAKVETLLGDAGYYKPLTNDGPNGWHNSNLDEAIRSFQKDKGLEVDGFLKPNGPTIGKIGSLLGGSGPQGSAKPSDPWEVKVGGRNPGDPKTLKPPAWWQAIGDGDGDGDGEDPEPFPGQPRLPSPVPPGGEPVPPAGLGVNHFVEHRPTQEQMDQYQAEYKKWVQDNWDAIQKNQELKRQGLPTIPLPPPPRNPREGIPGVLYAVDPAGATSSPAGKPAPFPNHTINQDGIDGNQAYAEMLGRDSDPSQTARMLKRAIDDYGDQGRGDVADLLARFKKIDGTKAEDLRRELHKATGEILPYRLAPLGEGFRELTEEEKIAAAPKTPFGSAQGADRWAAGTMADALLGKGDYADAITHFQGEIGRNRAEAMPYLAAVHEIMGEKNPGLAAKFATQMQKAGLAAEAEKKPETAPKPVPPKPAPIPAPELPKPEPAPQPQPIPPTRPATQPTESKPAPVPPETTPPVQGKPEPGKGGPIITQPIPPVAKPSPIPPPGAPGGPMKPAPDLHPSVTIEFDGKEFKAIEDGKVVKSWPAVSGRPGYQGAEHQGEKDKGPLPEGEWVLRQDQLQNIDKLSEWERLKGRFGGSSWPGLEDSWGKTRIWLEPGEGTDTKGRGGFSVHGGKTPGSAGCIDLTDQMEDFANYFKGMGKDVKVRVDYHRE</sequence>
<evidence type="ECO:0000259" key="9">
    <source>
        <dbReference type="PROSITE" id="PS52029"/>
    </source>
</evidence>
<dbReference type="GO" id="GO:0071555">
    <property type="term" value="P:cell wall organization"/>
    <property type="evidence" value="ECO:0007669"/>
    <property type="project" value="UniProtKB-UniRule"/>
</dbReference>
<evidence type="ECO:0000256" key="1">
    <source>
        <dbReference type="ARBA" id="ARBA00004752"/>
    </source>
</evidence>
<keyword evidence="3" id="KW-0808">Transferase</keyword>
<dbReference type="Gene3D" id="2.40.440.10">
    <property type="entry name" value="L,D-transpeptidase catalytic domain-like"/>
    <property type="match status" value="1"/>
</dbReference>
<dbReference type="GO" id="GO:0004180">
    <property type="term" value="F:carboxypeptidase activity"/>
    <property type="evidence" value="ECO:0007669"/>
    <property type="project" value="UniProtKB-ARBA"/>
</dbReference>
<dbReference type="GO" id="GO:0016740">
    <property type="term" value="F:transferase activity"/>
    <property type="evidence" value="ECO:0007669"/>
    <property type="project" value="UniProtKB-KW"/>
</dbReference>
<proteinExistence type="inferred from homology"/>
<keyword evidence="11" id="KW-1185">Reference proteome</keyword>
<dbReference type="Pfam" id="PF01471">
    <property type="entry name" value="PG_binding_1"/>
    <property type="match status" value="1"/>
</dbReference>
<dbReference type="GO" id="GO:0009252">
    <property type="term" value="P:peptidoglycan biosynthetic process"/>
    <property type="evidence" value="ECO:0007669"/>
    <property type="project" value="UniProtKB-UniPathway"/>
</dbReference>
<keyword evidence="6 7" id="KW-0961">Cell wall biogenesis/degradation</keyword>
<feature type="active site" description="Nucleophile" evidence="7">
    <location>
        <position position="700"/>
    </location>
</feature>
<dbReference type="InterPro" id="IPR002477">
    <property type="entry name" value="Peptidoglycan-bd-like"/>
</dbReference>
<evidence type="ECO:0000256" key="5">
    <source>
        <dbReference type="ARBA" id="ARBA00022984"/>
    </source>
</evidence>
<evidence type="ECO:0000256" key="3">
    <source>
        <dbReference type="ARBA" id="ARBA00022679"/>
    </source>
</evidence>
<feature type="compositionally biased region" description="Pro residues" evidence="8">
    <location>
        <begin position="552"/>
        <end position="574"/>
    </location>
</feature>
<accession>A0A7C9UYX1</accession>
<evidence type="ECO:0000313" key="11">
    <source>
        <dbReference type="Proteomes" id="UP000480684"/>
    </source>
</evidence>
<evidence type="ECO:0000256" key="8">
    <source>
        <dbReference type="SAM" id="MobiDB-lite"/>
    </source>
</evidence>
<dbReference type="RefSeq" id="WP_163682474.1">
    <property type="nucleotide sequence ID" value="NZ_JAAIYP010000044.1"/>
</dbReference>
<feature type="region of interest" description="Disordered" evidence="8">
    <location>
        <begin position="603"/>
        <end position="628"/>
    </location>
</feature>
<feature type="compositionally biased region" description="Pro residues" evidence="8">
    <location>
        <begin position="187"/>
        <end position="207"/>
    </location>
</feature>
<comment type="caution">
    <text evidence="10">The sequence shown here is derived from an EMBL/GenBank/DDBJ whole genome shotgun (WGS) entry which is preliminary data.</text>
</comment>
<protein>
    <submittedName>
        <fullName evidence="10">Murein L,D-transpeptidase</fullName>
    </submittedName>
</protein>
<name>A0A7C9UYX1_9PROT</name>
<dbReference type="CDD" id="cd16913">
    <property type="entry name" value="YkuD_like"/>
    <property type="match status" value="1"/>
</dbReference>